<evidence type="ECO:0000313" key="1">
    <source>
        <dbReference type="EMBL" id="KAJ3661832.1"/>
    </source>
</evidence>
<dbReference type="Proteomes" id="UP001168821">
    <property type="component" value="Unassembled WGS sequence"/>
</dbReference>
<accession>A0AA38IRH0</accession>
<dbReference type="GO" id="GO:0003735">
    <property type="term" value="F:structural constituent of ribosome"/>
    <property type="evidence" value="ECO:0007669"/>
    <property type="project" value="InterPro"/>
</dbReference>
<keyword evidence="2" id="KW-1185">Reference proteome</keyword>
<dbReference type="Pfam" id="PF16053">
    <property type="entry name" value="MRP-S34"/>
    <property type="match status" value="1"/>
</dbReference>
<dbReference type="InterPro" id="IPR032053">
    <property type="entry name" value="Ribosomal_mS34"/>
</dbReference>
<gene>
    <name evidence="1" type="ORF">Zmor_006214</name>
</gene>
<organism evidence="1 2">
    <name type="scientific">Zophobas morio</name>
    <dbReference type="NCBI Taxonomy" id="2755281"/>
    <lineage>
        <taxon>Eukaryota</taxon>
        <taxon>Metazoa</taxon>
        <taxon>Ecdysozoa</taxon>
        <taxon>Arthropoda</taxon>
        <taxon>Hexapoda</taxon>
        <taxon>Insecta</taxon>
        <taxon>Pterygota</taxon>
        <taxon>Neoptera</taxon>
        <taxon>Endopterygota</taxon>
        <taxon>Coleoptera</taxon>
        <taxon>Polyphaga</taxon>
        <taxon>Cucujiformia</taxon>
        <taxon>Tenebrionidae</taxon>
        <taxon>Zophobas</taxon>
    </lineage>
</organism>
<evidence type="ECO:0000313" key="2">
    <source>
        <dbReference type="Proteomes" id="UP001168821"/>
    </source>
</evidence>
<dbReference type="EMBL" id="JALNTZ010000002">
    <property type="protein sequence ID" value="KAJ3661832.1"/>
    <property type="molecule type" value="Genomic_DNA"/>
</dbReference>
<dbReference type="GO" id="GO:0005739">
    <property type="term" value="C:mitochondrion"/>
    <property type="evidence" value="ECO:0007669"/>
    <property type="project" value="InterPro"/>
</dbReference>
<name>A0AA38IRH0_9CUCU</name>
<evidence type="ECO:0008006" key="3">
    <source>
        <dbReference type="Google" id="ProtNLM"/>
    </source>
</evidence>
<comment type="caution">
    <text evidence="1">The sequence shown here is derived from an EMBL/GenBank/DDBJ whole genome shotgun (WGS) entry which is preliminary data.</text>
</comment>
<reference evidence="1" key="1">
    <citation type="journal article" date="2023" name="G3 (Bethesda)">
        <title>Whole genome assemblies of Zophobas morio and Tenebrio molitor.</title>
        <authorList>
            <person name="Kaur S."/>
            <person name="Stinson S.A."/>
            <person name="diCenzo G.C."/>
        </authorList>
    </citation>
    <scope>NUCLEOTIDE SEQUENCE</scope>
    <source>
        <strain evidence="1">QUZm001</strain>
    </source>
</reference>
<protein>
    <recommendedName>
        <fullName evidence="3">28S ribosomal protein S34, mitochondrial</fullName>
    </recommendedName>
</protein>
<dbReference type="PANTHER" id="PTHR28589">
    <property type="entry name" value="28S RIBOSOMAL PROTEIN S34, MITOCHONDRIAL"/>
    <property type="match status" value="1"/>
</dbReference>
<proteinExistence type="predicted"/>
<sequence length="195" mass="22950">MPYKYIGRKTDFKGKTLWEIVGNLKNFGVGRVVVRSMMERYPEPSYFRILKVEPLQCPQVQSVDNLRKVRVLVEKTFRGMTFPKPVTIERASYKTDYRLLSKDEEEEYCKKVLPKEVQVYPNTMDFPPLLQEYIIREKKTKGEDTDVELKLDIVYNKNHNSNSVRIAKDGEIPTVTFDINMRKLPSISLYKNVKM</sequence>
<dbReference type="PANTHER" id="PTHR28589:SF1">
    <property type="entry name" value="SMALL RIBOSOMAL SUBUNIT PROTEIN MS34"/>
    <property type="match status" value="1"/>
</dbReference>
<dbReference type="AlphaFoldDB" id="A0AA38IRH0"/>